<keyword evidence="2" id="KW-1133">Transmembrane helix</keyword>
<name>A0A8H7ZG09_9ASCO</name>
<feature type="transmembrane region" description="Helical" evidence="2">
    <location>
        <begin position="180"/>
        <end position="200"/>
    </location>
</feature>
<feature type="domain" description="ER membrane protein complex subunit 7 beta-sandwich" evidence="4">
    <location>
        <begin position="67"/>
        <end position="170"/>
    </location>
</feature>
<dbReference type="Pfam" id="PF09430">
    <property type="entry name" value="EMC7_beta-sandw"/>
    <property type="match status" value="1"/>
</dbReference>
<dbReference type="EMBL" id="JAEOAQ010000001">
    <property type="protein sequence ID" value="KAG5421120.1"/>
    <property type="molecule type" value="Genomic_DNA"/>
</dbReference>
<protein>
    <recommendedName>
        <fullName evidence="4">ER membrane protein complex subunit 7 beta-sandwich domain-containing protein</fullName>
    </recommendedName>
</protein>
<keyword evidence="2" id="KW-0472">Membrane</keyword>
<proteinExistence type="predicted"/>
<sequence>MQYISVFLALSCLFNAITAAQLTGAFKNIPNDVPELAKELRQTIPNLYNYPSRITVDLYKLNGKGRNHDFVPLSSAVDKNYRFTFKNLADGEYQLIANSYDFAFTNGRYKVVVDNDKVLAYESPLGEEQSNASVPTELAQGVPLEIEFKEIKQFYEKSGGTVYDMLLNSPFGFIFRNKTYTVIFVVLLVISIAPTVAQWVNPELAEQFKEVQAQAASSSLQKADASSTPQSIPVGAGPGATGVKNTSTAVKKRR</sequence>
<evidence type="ECO:0000256" key="2">
    <source>
        <dbReference type="SAM" id="Phobius"/>
    </source>
</evidence>
<feature type="region of interest" description="Disordered" evidence="1">
    <location>
        <begin position="219"/>
        <end position="254"/>
    </location>
</feature>
<dbReference type="AlphaFoldDB" id="A0A8H7ZG09"/>
<evidence type="ECO:0000256" key="3">
    <source>
        <dbReference type="SAM" id="SignalP"/>
    </source>
</evidence>
<dbReference type="OrthoDB" id="4085072at2759"/>
<accession>A0A8H7ZG09</accession>
<dbReference type="RefSeq" id="XP_067550236.1">
    <property type="nucleotide sequence ID" value="XM_067690919.1"/>
</dbReference>
<reference evidence="5 6" key="1">
    <citation type="submission" date="2020-12" db="EMBL/GenBank/DDBJ databases">
        <title>Effect of drift, selection, and recombination on the evolution of hybrid genomes in Candida yeast pathogens.</title>
        <authorList>
            <person name="Mixao V."/>
            <person name="Ksiezopolska E."/>
            <person name="Saus E."/>
            <person name="Boekhout T."/>
            <person name="Gacser A."/>
            <person name="Gabaldon T."/>
        </authorList>
    </citation>
    <scope>NUCLEOTIDE SEQUENCE [LARGE SCALE GENOMIC DNA]</scope>
    <source>
        <strain evidence="5 6">BP57</strain>
    </source>
</reference>
<feature type="chain" id="PRO_5034741111" description="ER membrane protein complex subunit 7 beta-sandwich domain-containing protein" evidence="3">
    <location>
        <begin position="20"/>
        <end position="254"/>
    </location>
</feature>
<evidence type="ECO:0000259" key="4">
    <source>
        <dbReference type="Pfam" id="PF09430"/>
    </source>
</evidence>
<feature type="compositionally biased region" description="Polar residues" evidence="1">
    <location>
        <begin position="243"/>
        <end position="254"/>
    </location>
</feature>
<feature type="signal peptide" evidence="3">
    <location>
        <begin position="1"/>
        <end position="19"/>
    </location>
</feature>
<keyword evidence="2" id="KW-0812">Transmembrane</keyword>
<dbReference type="InterPro" id="IPR019008">
    <property type="entry name" value="Beta_sandwich_EMC7"/>
</dbReference>
<comment type="caution">
    <text evidence="5">The sequence shown here is derived from an EMBL/GenBank/DDBJ whole genome shotgun (WGS) entry which is preliminary data.</text>
</comment>
<keyword evidence="6" id="KW-1185">Reference proteome</keyword>
<organism evidence="5 6">
    <name type="scientific">Candida metapsilosis</name>
    <dbReference type="NCBI Taxonomy" id="273372"/>
    <lineage>
        <taxon>Eukaryota</taxon>
        <taxon>Fungi</taxon>
        <taxon>Dikarya</taxon>
        <taxon>Ascomycota</taxon>
        <taxon>Saccharomycotina</taxon>
        <taxon>Pichiomycetes</taxon>
        <taxon>Debaryomycetaceae</taxon>
        <taxon>Candida/Lodderomyces clade</taxon>
        <taxon>Candida</taxon>
    </lineage>
</organism>
<gene>
    <name evidence="5" type="ORF">I9W82_000210</name>
</gene>
<dbReference type="Proteomes" id="UP000669133">
    <property type="component" value="Unassembled WGS sequence"/>
</dbReference>
<evidence type="ECO:0000313" key="6">
    <source>
        <dbReference type="Proteomes" id="UP000669133"/>
    </source>
</evidence>
<evidence type="ECO:0000256" key="1">
    <source>
        <dbReference type="SAM" id="MobiDB-lite"/>
    </source>
</evidence>
<keyword evidence="3" id="KW-0732">Signal</keyword>
<dbReference type="GeneID" id="93648839"/>
<evidence type="ECO:0000313" key="5">
    <source>
        <dbReference type="EMBL" id="KAG5421120.1"/>
    </source>
</evidence>